<proteinExistence type="predicted"/>
<reference evidence="3 4" key="2">
    <citation type="journal article" date="2017" name="Genome Announc.">
        <title>Draft Genome Sequences of Four Alkaliphilic Bacteria Belonging to the Anaerobacillus Genus.</title>
        <authorList>
            <person name="Bassil N.M."/>
            <person name="Lloyd J.R."/>
        </authorList>
    </citation>
    <scope>NUCLEOTIDE SEQUENCE [LARGE SCALE GENOMIC DNA]</scope>
    <source>
        <strain evidence="3 4">NB2006</strain>
    </source>
</reference>
<dbReference type="Proteomes" id="UP000180175">
    <property type="component" value="Chromosome"/>
</dbReference>
<dbReference type="EMBL" id="CP063356">
    <property type="protein sequence ID" value="QOY37650.1"/>
    <property type="molecule type" value="Genomic_DNA"/>
</dbReference>
<evidence type="ECO:0000256" key="1">
    <source>
        <dbReference type="SAM" id="Phobius"/>
    </source>
</evidence>
<protein>
    <submittedName>
        <fullName evidence="2">Uncharacterized protein</fullName>
    </submittedName>
</protein>
<name>A0A1S2L3G0_9BACI</name>
<reference evidence="2 4" key="1">
    <citation type="submission" date="2016-10" db="EMBL/GenBank/DDBJ databases">
        <title>Draft genome sequences of four alkaliphilic bacteria belonging to the Anaerobacillus genus.</title>
        <authorList>
            <person name="Bassil N.M."/>
            <person name="Lloyd J.R."/>
        </authorList>
    </citation>
    <scope>NUCLEOTIDE SEQUENCE [LARGE SCALE GENOMIC DNA]</scope>
    <source>
        <strain evidence="2 4">NB2006</strain>
    </source>
</reference>
<gene>
    <name evidence="3" type="ORF">AWH56_008735</name>
    <name evidence="2" type="ORF">AWH56_21470</name>
</gene>
<dbReference type="EMBL" id="LQXD01000186">
    <property type="protein sequence ID" value="OIJ06155.1"/>
    <property type="molecule type" value="Genomic_DNA"/>
</dbReference>
<dbReference type="RefSeq" id="WP_071318969.1">
    <property type="nucleotide sequence ID" value="NZ_CP063356.2"/>
</dbReference>
<evidence type="ECO:0000313" key="4">
    <source>
        <dbReference type="Proteomes" id="UP000180175"/>
    </source>
</evidence>
<keyword evidence="1" id="KW-0472">Membrane</keyword>
<keyword evidence="4" id="KW-1185">Reference proteome</keyword>
<dbReference type="KEGG" id="aia:AWH56_008735"/>
<accession>A0A1S2L3G0</accession>
<dbReference type="AlphaFoldDB" id="A0A1S2L3G0"/>
<feature type="transmembrane region" description="Helical" evidence="1">
    <location>
        <begin position="21"/>
        <end position="41"/>
    </location>
</feature>
<reference evidence="3" key="4">
    <citation type="submission" date="2020-10" db="EMBL/GenBank/DDBJ databases">
        <authorList>
            <person name="Bassil N.M."/>
            <person name="Lloyd J.R."/>
        </authorList>
    </citation>
    <scope>NUCLEOTIDE SEQUENCE</scope>
    <source>
        <strain evidence="3">NB2006</strain>
    </source>
</reference>
<reference evidence="3 4" key="3">
    <citation type="journal article" date="2019" name="Int. J. Syst. Evol. Microbiol.">
        <title>Anaerobacillus isosaccharinicus sp. nov., an alkaliphilic bacterium which degrades isosaccharinic acid.</title>
        <authorList>
            <person name="Bassil N.M."/>
            <person name="Lloyd J.R."/>
        </authorList>
    </citation>
    <scope>NUCLEOTIDE SEQUENCE [LARGE SCALE GENOMIC DNA]</scope>
    <source>
        <strain evidence="3 4">NB2006</strain>
    </source>
</reference>
<evidence type="ECO:0000313" key="3">
    <source>
        <dbReference type="EMBL" id="QOY37650.1"/>
    </source>
</evidence>
<sequence>MRSIIQTTSFEKTETAEKPKYLSHFLAIGIALTIVASVLILSQFTVGKNNFAPGIDNVDKININLTV</sequence>
<keyword evidence="1" id="KW-0812">Transmembrane</keyword>
<organism evidence="2 4">
    <name type="scientific">Anaerobacillus isosaccharinicus</name>
    <dbReference type="NCBI Taxonomy" id="1532552"/>
    <lineage>
        <taxon>Bacteria</taxon>
        <taxon>Bacillati</taxon>
        <taxon>Bacillota</taxon>
        <taxon>Bacilli</taxon>
        <taxon>Bacillales</taxon>
        <taxon>Bacillaceae</taxon>
        <taxon>Anaerobacillus</taxon>
    </lineage>
</organism>
<keyword evidence="1" id="KW-1133">Transmembrane helix</keyword>
<evidence type="ECO:0000313" key="2">
    <source>
        <dbReference type="EMBL" id="OIJ06155.1"/>
    </source>
</evidence>